<dbReference type="OrthoDB" id="360689at2759"/>
<evidence type="ECO:0000256" key="3">
    <source>
        <dbReference type="ARBA" id="ARBA00023274"/>
    </source>
</evidence>
<comment type="caution">
    <text evidence="4">The sequence shown here is derived from an EMBL/GenBank/DDBJ whole genome shotgun (WGS) entry which is preliminary data.</text>
</comment>
<dbReference type="InterPro" id="IPR047865">
    <property type="entry name" value="Ribosomal_uL10_bac_type"/>
</dbReference>
<dbReference type="InterPro" id="IPR043141">
    <property type="entry name" value="Ribosomal_uL10-like_sf"/>
</dbReference>
<comment type="similarity">
    <text evidence="1">Belongs to the universal ribosomal protein uL10 family.</text>
</comment>
<dbReference type="PANTHER" id="PTHR11560">
    <property type="entry name" value="39S RIBOSOMAL PROTEIN L10, MITOCHONDRIAL"/>
    <property type="match status" value="1"/>
</dbReference>
<dbReference type="GO" id="GO:1990904">
    <property type="term" value="C:ribonucleoprotein complex"/>
    <property type="evidence" value="ECO:0007669"/>
    <property type="project" value="UniProtKB-KW"/>
</dbReference>
<dbReference type="Proteomes" id="UP001151582">
    <property type="component" value="Unassembled WGS sequence"/>
</dbReference>
<sequence>MRSLVSPSQSALVRAFSVTGYHQRSAQTAAASNESEFHHLLPRSVPPKSANSLNKPFNPRRQFLFRTYEEQLLSPIYLVVQNNNLDAPEMARLRQVLKAKAHPLAQISVVRSTLMPAVLRGTQYENLAPLFVGPVAVIHLDLARLRLTHTDYYSTATAAAKPVPLTAEALLDQLDFPNLVRSFLDVLKQHPKLLLLGGKMDRALLTTQMVQRIANLPPLQSLYAELVSGVYGPVHALHQAVKQIPQSLVFTLDQHRKNCGNQEGSEPAVEE</sequence>
<organism evidence="4 5">
    <name type="scientific">Dimargaris verticillata</name>
    <dbReference type="NCBI Taxonomy" id="2761393"/>
    <lineage>
        <taxon>Eukaryota</taxon>
        <taxon>Fungi</taxon>
        <taxon>Fungi incertae sedis</taxon>
        <taxon>Zoopagomycota</taxon>
        <taxon>Kickxellomycotina</taxon>
        <taxon>Dimargaritomycetes</taxon>
        <taxon>Dimargaritales</taxon>
        <taxon>Dimargaritaceae</taxon>
        <taxon>Dimargaris</taxon>
    </lineage>
</organism>
<evidence type="ECO:0000256" key="2">
    <source>
        <dbReference type="ARBA" id="ARBA00022980"/>
    </source>
</evidence>
<keyword evidence="5" id="KW-1185">Reference proteome</keyword>
<evidence type="ECO:0000313" key="5">
    <source>
        <dbReference type="Proteomes" id="UP001151582"/>
    </source>
</evidence>
<proteinExistence type="inferred from homology"/>
<evidence type="ECO:0000313" key="4">
    <source>
        <dbReference type="EMBL" id="KAJ1974946.1"/>
    </source>
</evidence>
<evidence type="ECO:0000256" key="1">
    <source>
        <dbReference type="ARBA" id="ARBA00008889"/>
    </source>
</evidence>
<dbReference type="EMBL" id="JANBQB010000587">
    <property type="protein sequence ID" value="KAJ1974946.1"/>
    <property type="molecule type" value="Genomic_DNA"/>
</dbReference>
<dbReference type="InterPro" id="IPR001790">
    <property type="entry name" value="Ribosomal_uL10"/>
</dbReference>
<reference evidence="4" key="1">
    <citation type="submission" date="2022-07" db="EMBL/GenBank/DDBJ databases">
        <title>Phylogenomic reconstructions and comparative analyses of Kickxellomycotina fungi.</title>
        <authorList>
            <person name="Reynolds N.K."/>
            <person name="Stajich J.E."/>
            <person name="Barry K."/>
            <person name="Grigoriev I.V."/>
            <person name="Crous P."/>
            <person name="Smith M.E."/>
        </authorList>
    </citation>
    <scope>NUCLEOTIDE SEQUENCE</scope>
    <source>
        <strain evidence="4">RSA 567</strain>
    </source>
</reference>
<name>A0A9W8EC48_9FUNG</name>
<keyword evidence="3" id="KW-0687">Ribonucleoprotein</keyword>
<protein>
    <recommendedName>
        <fullName evidence="6">Ribosomal protein L10-domain-containing protein</fullName>
    </recommendedName>
</protein>
<dbReference type="AlphaFoldDB" id="A0A9W8EC48"/>
<dbReference type="Pfam" id="PF00466">
    <property type="entry name" value="Ribosomal_L10"/>
    <property type="match status" value="1"/>
</dbReference>
<dbReference type="GO" id="GO:0005840">
    <property type="term" value="C:ribosome"/>
    <property type="evidence" value="ECO:0007669"/>
    <property type="project" value="UniProtKB-KW"/>
</dbReference>
<accession>A0A9W8EC48</accession>
<dbReference type="Gene3D" id="3.30.70.1730">
    <property type="match status" value="1"/>
</dbReference>
<dbReference type="SUPFAM" id="SSF160369">
    <property type="entry name" value="Ribosomal protein L10-like"/>
    <property type="match status" value="2"/>
</dbReference>
<keyword evidence="2" id="KW-0689">Ribosomal protein</keyword>
<gene>
    <name evidence="4" type="ORF">H4R34_004523</name>
</gene>
<evidence type="ECO:0008006" key="6">
    <source>
        <dbReference type="Google" id="ProtNLM"/>
    </source>
</evidence>